<evidence type="ECO:0000313" key="2">
    <source>
        <dbReference type="Proteomes" id="UP000199777"/>
    </source>
</evidence>
<dbReference type="Proteomes" id="UP000199777">
    <property type="component" value="Unassembled WGS sequence"/>
</dbReference>
<name>A0ABY1KKH0_9BACI</name>
<dbReference type="EMBL" id="FTOK01000001">
    <property type="protein sequence ID" value="SIS45543.1"/>
    <property type="molecule type" value="Genomic_DNA"/>
</dbReference>
<accession>A0ABY1KKH0</accession>
<evidence type="ECO:0000313" key="1">
    <source>
        <dbReference type="EMBL" id="SIS45543.1"/>
    </source>
</evidence>
<organism evidence="1 2">
    <name type="scientific">Salimicrobium salexigens</name>
    <dbReference type="NCBI Taxonomy" id="908941"/>
    <lineage>
        <taxon>Bacteria</taxon>
        <taxon>Bacillati</taxon>
        <taxon>Bacillota</taxon>
        <taxon>Bacilli</taxon>
        <taxon>Bacillales</taxon>
        <taxon>Bacillaceae</taxon>
        <taxon>Salimicrobium</taxon>
    </lineage>
</organism>
<proteinExistence type="predicted"/>
<reference evidence="1 2" key="1">
    <citation type="submission" date="2017-01" db="EMBL/GenBank/DDBJ databases">
        <authorList>
            <person name="Varghese N."/>
            <person name="Submissions S."/>
        </authorList>
    </citation>
    <scope>NUCLEOTIDE SEQUENCE [LARGE SCALE GENOMIC DNA]</scope>
    <source>
        <strain evidence="1 2">DSM 22782</strain>
    </source>
</reference>
<gene>
    <name evidence="1" type="ORF">SAMN05421758_101186</name>
</gene>
<comment type="caution">
    <text evidence="1">The sequence shown here is derived from an EMBL/GenBank/DDBJ whole genome shotgun (WGS) entry which is preliminary data.</text>
</comment>
<sequence>MKAVKVLGEDTIEENEIAGWVYKNLKPVLKMNRSLNTETVQKGIKQLEKLYYPLWAIKILVIAERKPFPPKITPNMIFVDGISGYRGVFTSIPPTGEKNAQEASVLSPVLYEKEVKTKYVKDVQEKQINRKYVLKKPKYQMEDIELLYLPIWKTKVETSFFSDTFYINGNTGESEDLLMKLAESKEWLI</sequence>
<keyword evidence="2" id="KW-1185">Reference proteome</keyword>
<protein>
    <submittedName>
        <fullName evidence="1">Uncharacterized protein</fullName>
    </submittedName>
</protein>
<dbReference type="RefSeq" id="WP_076569208.1">
    <property type="nucleotide sequence ID" value="NZ_FTOK01000001.1"/>
</dbReference>